<dbReference type="PANTHER" id="PTHR43811">
    <property type="entry name" value="FKBP-TYPE PEPTIDYL-PROLYL CIS-TRANS ISOMERASE FKPA"/>
    <property type="match status" value="1"/>
</dbReference>
<evidence type="ECO:0000256" key="6">
    <source>
        <dbReference type="RuleBase" id="RU003915"/>
    </source>
</evidence>
<feature type="region of interest" description="Disordered" evidence="7">
    <location>
        <begin position="177"/>
        <end position="197"/>
    </location>
</feature>
<dbReference type="Proteomes" id="UP000285232">
    <property type="component" value="Unassembled WGS sequence"/>
</dbReference>
<gene>
    <name evidence="10" type="ORF">D6201_06565</name>
</gene>
<dbReference type="EMBL" id="RAHX01000001">
    <property type="protein sequence ID" value="RJY09068.1"/>
    <property type="molecule type" value="Genomic_DNA"/>
</dbReference>
<dbReference type="EC" id="5.2.1.8" evidence="6"/>
<sequence>MAEVTRVPLRPIAKGSLFKLWIGVIVAVLIAGAVAWAAVPEGVDVDTIREGEGPNPTPESVVFVEYIGKLDDGTEFDRSPPTLPLPPEIADMVPTGIPMELQNVVPGFRDGLLQTQQGGAYTIEIPGSLAYGDAPPPGSDIPPNADLTFEVTVHEIMSQEEFQGLAQRIQMLMLQQQMETQGQGDGEAAPQVQGPPQ</sequence>
<comment type="catalytic activity">
    <reaction evidence="1 5 6">
        <text>[protein]-peptidylproline (omega=180) = [protein]-peptidylproline (omega=0)</text>
        <dbReference type="Rhea" id="RHEA:16237"/>
        <dbReference type="Rhea" id="RHEA-COMP:10747"/>
        <dbReference type="Rhea" id="RHEA-COMP:10748"/>
        <dbReference type="ChEBI" id="CHEBI:83833"/>
        <dbReference type="ChEBI" id="CHEBI:83834"/>
        <dbReference type="EC" id="5.2.1.8"/>
    </reaction>
</comment>
<keyword evidence="11" id="KW-1185">Reference proteome</keyword>
<dbReference type="Pfam" id="PF00254">
    <property type="entry name" value="FKBP_C"/>
    <property type="match status" value="1"/>
</dbReference>
<evidence type="ECO:0000256" key="2">
    <source>
        <dbReference type="ARBA" id="ARBA00006577"/>
    </source>
</evidence>
<dbReference type="Gene3D" id="3.10.50.40">
    <property type="match status" value="1"/>
</dbReference>
<dbReference type="InterPro" id="IPR001179">
    <property type="entry name" value="PPIase_FKBP_dom"/>
</dbReference>
<dbReference type="SUPFAM" id="SSF54534">
    <property type="entry name" value="FKBP-like"/>
    <property type="match status" value="1"/>
</dbReference>
<dbReference type="RefSeq" id="WP_120048078.1">
    <property type="nucleotide sequence ID" value="NZ_RAHX01000001.1"/>
</dbReference>
<dbReference type="PANTHER" id="PTHR43811:SF19">
    <property type="entry name" value="39 KDA FK506-BINDING NUCLEAR PROTEIN"/>
    <property type="match status" value="1"/>
</dbReference>
<evidence type="ECO:0000256" key="1">
    <source>
        <dbReference type="ARBA" id="ARBA00000971"/>
    </source>
</evidence>
<evidence type="ECO:0000256" key="7">
    <source>
        <dbReference type="SAM" id="MobiDB-lite"/>
    </source>
</evidence>
<comment type="caution">
    <text evidence="10">The sequence shown here is derived from an EMBL/GenBank/DDBJ whole genome shotgun (WGS) entry which is preliminary data.</text>
</comment>
<keyword evidence="4 5" id="KW-0413">Isomerase</keyword>
<accession>A0A419RTF4</accession>
<evidence type="ECO:0000256" key="4">
    <source>
        <dbReference type="ARBA" id="ARBA00023235"/>
    </source>
</evidence>
<evidence type="ECO:0000259" key="9">
    <source>
        <dbReference type="PROSITE" id="PS50059"/>
    </source>
</evidence>
<dbReference type="AlphaFoldDB" id="A0A419RTF4"/>
<feature type="domain" description="PPIase FKBP-type" evidence="9">
    <location>
        <begin position="59"/>
        <end position="157"/>
    </location>
</feature>
<organism evidence="10 11">
    <name type="scientific">Aurantiacibacter aquimixticola</name>
    <dbReference type="NCBI Taxonomy" id="1958945"/>
    <lineage>
        <taxon>Bacteria</taxon>
        <taxon>Pseudomonadati</taxon>
        <taxon>Pseudomonadota</taxon>
        <taxon>Alphaproteobacteria</taxon>
        <taxon>Sphingomonadales</taxon>
        <taxon>Erythrobacteraceae</taxon>
        <taxon>Aurantiacibacter</taxon>
    </lineage>
</organism>
<keyword evidence="8" id="KW-1133">Transmembrane helix</keyword>
<feature type="transmembrane region" description="Helical" evidence="8">
    <location>
        <begin position="20"/>
        <end position="39"/>
    </location>
</feature>
<dbReference type="InterPro" id="IPR046357">
    <property type="entry name" value="PPIase_dom_sf"/>
</dbReference>
<evidence type="ECO:0000256" key="3">
    <source>
        <dbReference type="ARBA" id="ARBA00023110"/>
    </source>
</evidence>
<proteinExistence type="inferred from homology"/>
<dbReference type="PROSITE" id="PS50059">
    <property type="entry name" value="FKBP_PPIASE"/>
    <property type="match status" value="1"/>
</dbReference>
<protein>
    <recommendedName>
        <fullName evidence="6">Peptidyl-prolyl cis-trans isomerase</fullName>
        <ecNumber evidence="6">5.2.1.8</ecNumber>
    </recommendedName>
</protein>
<keyword evidence="3 5" id="KW-0697">Rotamase</keyword>
<name>A0A419RTF4_9SPHN</name>
<reference evidence="10 11" key="1">
    <citation type="journal article" date="2017" name="Int. J. Syst. Evol. Microbiol.">
        <title>Erythrobacter aquimixticola sp. nov., isolated from the junction between the ocean and a freshwater spring.</title>
        <authorList>
            <person name="Park S."/>
            <person name="Jung Y.T."/>
            <person name="Choi S.J."/>
            <person name="Yoon J.H."/>
        </authorList>
    </citation>
    <scope>NUCLEOTIDE SEQUENCE [LARGE SCALE GENOMIC DNA]</scope>
    <source>
        <strain evidence="10 11">JSSK-14</strain>
    </source>
</reference>
<evidence type="ECO:0000256" key="5">
    <source>
        <dbReference type="PROSITE-ProRule" id="PRU00277"/>
    </source>
</evidence>
<evidence type="ECO:0000313" key="11">
    <source>
        <dbReference type="Proteomes" id="UP000285232"/>
    </source>
</evidence>
<dbReference type="OrthoDB" id="9812109at2"/>
<comment type="similarity">
    <text evidence="2 6">Belongs to the FKBP-type PPIase family.</text>
</comment>
<keyword evidence="8" id="KW-0812">Transmembrane</keyword>
<evidence type="ECO:0000313" key="10">
    <source>
        <dbReference type="EMBL" id="RJY09068.1"/>
    </source>
</evidence>
<keyword evidence="8" id="KW-0472">Membrane</keyword>
<dbReference type="GO" id="GO:0003755">
    <property type="term" value="F:peptidyl-prolyl cis-trans isomerase activity"/>
    <property type="evidence" value="ECO:0007669"/>
    <property type="project" value="UniProtKB-UniRule"/>
</dbReference>
<evidence type="ECO:0000256" key="8">
    <source>
        <dbReference type="SAM" id="Phobius"/>
    </source>
</evidence>